<dbReference type="GO" id="GO:0006508">
    <property type="term" value="P:proteolysis"/>
    <property type="evidence" value="ECO:0007669"/>
    <property type="project" value="InterPro"/>
</dbReference>
<dbReference type="GO" id="GO:0005737">
    <property type="term" value="C:cytoplasm"/>
    <property type="evidence" value="ECO:0007669"/>
    <property type="project" value="TreeGrafter"/>
</dbReference>
<dbReference type="InterPro" id="IPR011600">
    <property type="entry name" value="Pept_C14_caspase"/>
</dbReference>
<evidence type="ECO:0000256" key="2">
    <source>
        <dbReference type="SAM" id="MobiDB-lite"/>
    </source>
</evidence>
<accession>A0A8H6IRF9</accession>
<evidence type="ECO:0000313" key="5">
    <source>
        <dbReference type="Proteomes" id="UP000652219"/>
    </source>
</evidence>
<sequence>MSSVPPKRFALLVGVDLYSNDGSRKDKDGNPVSLNNLNGCVKDVQAIRSFLRKELQLNEPSVLTSSPATLAGNEPARPAEPLDRWPTFANIKSRFDAVYNEAKAGDFFYFHFSGHGTELLPINGPPSGSPREPSLLTADFCCGKPAVRGWQLNRWLKRLRDKQVHVVVTLDSCHSGGAWRDGDHVRTPIGWTTVLNLPADKEAADGAEFRSVFRDGELEKCWSINPDRLTVMTACESHEKASDRTVGDQAGGAFTHALLDYLKQKPAASSRTYRVIRDHVANQVSGQNPRVFGRDRLLFLGTEEPFSATPLVGRIEEEKVHLPIGRIHGVQQGSEFTCLSTGDVFAVNVVNEFRCRATVSSEIMEVLRKHECQVFPFRWHFGEEKLQVLVDPRLGSAFSTTLRGYLKDRIASGIEVVQQGVSDNSNNRNCTVLRLKHWGHNGINIFGPASLIGYEGPVRGLDVYGNNIKLADVSAAALAHLARFKQILDLRNQTCEETAPFKFTIEPENATATPFQDGQRFKFTLRNTGEAKLYFTVVILGPGFHVQQLYPNRDSSETLHANEVRSFNFRITIPGKLKGDQSADNGLTHRDIIRTIVTRNDPVSWRSLELPDIWNAAQIEHRRSGGPGRNATLEQNDFACWMEDEKILTRSM</sequence>
<protein>
    <submittedName>
        <fullName evidence="4">TPR domain-containing protein</fullName>
    </submittedName>
</protein>
<dbReference type="Gene3D" id="3.40.50.1460">
    <property type="match status" value="1"/>
</dbReference>
<dbReference type="EMBL" id="WIGN01000422">
    <property type="protein sequence ID" value="KAF6793795.1"/>
    <property type="molecule type" value="Genomic_DNA"/>
</dbReference>
<dbReference type="Proteomes" id="UP000652219">
    <property type="component" value="Unassembled WGS sequence"/>
</dbReference>
<feature type="domain" description="Peptidase C14 caspase" evidence="3">
    <location>
        <begin position="7"/>
        <end position="286"/>
    </location>
</feature>
<dbReference type="PANTHER" id="PTHR48104">
    <property type="entry name" value="METACASPASE-4"/>
    <property type="match status" value="1"/>
</dbReference>
<feature type="region of interest" description="Disordered" evidence="2">
    <location>
        <begin position="62"/>
        <end position="81"/>
    </location>
</feature>
<evidence type="ECO:0000259" key="3">
    <source>
        <dbReference type="Pfam" id="PF00656"/>
    </source>
</evidence>
<name>A0A8H6IRF9_9PEZI</name>
<reference evidence="4 5" key="1">
    <citation type="journal article" date="2020" name="Phytopathology">
        <title>Genome Sequence Resources of Colletotrichum truncatum, C. plurivorum, C. musicola, and C. sojae: Four Species Pathogenic to Soybean (Glycine max).</title>
        <authorList>
            <person name="Rogerio F."/>
            <person name="Boufleur T.R."/>
            <person name="Ciampi-Guillardi M."/>
            <person name="Sukno S.A."/>
            <person name="Thon M.R."/>
            <person name="Massola Junior N.S."/>
            <person name="Baroncelli R."/>
        </authorList>
    </citation>
    <scope>NUCLEOTIDE SEQUENCE [LARGE SCALE GENOMIC DNA]</scope>
    <source>
        <strain evidence="4 5">LFN0009</strain>
    </source>
</reference>
<evidence type="ECO:0000256" key="1">
    <source>
        <dbReference type="ARBA" id="ARBA00009005"/>
    </source>
</evidence>
<dbReference type="Pfam" id="PF00656">
    <property type="entry name" value="Peptidase_C14"/>
    <property type="match status" value="1"/>
</dbReference>
<comment type="caution">
    <text evidence="4">The sequence shown here is derived from an EMBL/GenBank/DDBJ whole genome shotgun (WGS) entry which is preliminary data.</text>
</comment>
<proteinExistence type="inferred from homology"/>
<dbReference type="PANTHER" id="PTHR48104:SF30">
    <property type="entry name" value="METACASPASE-1"/>
    <property type="match status" value="1"/>
</dbReference>
<keyword evidence="5" id="KW-1185">Reference proteome</keyword>
<gene>
    <name evidence="4" type="ORF">CSOJ01_13818</name>
</gene>
<dbReference type="InterPro" id="IPR050452">
    <property type="entry name" value="Metacaspase"/>
</dbReference>
<comment type="similarity">
    <text evidence="1">Belongs to the peptidase C14B family.</text>
</comment>
<dbReference type="AlphaFoldDB" id="A0A8H6IRF9"/>
<dbReference type="GO" id="GO:0004197">
    <property type="term" value="F:cysteine-type endopeptidase activity"/>
    <property type="evidence" value="ECO:0007669"/>
    <property type="project" value="InterPro"/>
</dbReference>
<evidence type="ECO:0000313" key="4">
    <source>
        <dbReference type="EMBL" id="KAF6793795.1"/>
    </source>
</evidence>
<organism evidence="4 5">
    <name type="scientific">Colletotrichum sojae</name>
    <dbReference type="NCBI Taxonomy" id="2175907"/>
    <lineage>
        <taxon>Eukaryota</taxon>
        <taxon>Fungi</taxon>
        <taxon>Dikarya</taxon>
        <taxon>Ascomycota</taxon>
        <taxon>Pezizomycotina</taxon>
        <taxon>Sordariomycetes</taxon>
        <taxon>Hypocreomycetidae</taxon>
        <taxon>Glomerellales</taxon>
        <taxon>Glomerellaceae</taxon>
        <taxon>Colletotrichum</taxon>
        <taxon>Colletotrichum orchidearum species complex</taxon>
    </lineage>
</organism>